<feature type="compositionally biased region" description="Basic residues" evidence="1">
    <location>
        <begin position="30"/>
        <end position="46"/>
    </location>
</feature>
<proteinExistence type="predicted"/>
<accession>A0A183BGG0</accession>
<feature type="region of interest" description="Disordered" evidence="1">
    <location>
        <begin position="1"/>
        <end position="51"/>
    </location>
</feature>
<dbReference type="WBParaSite" id="ECPE_0001834501-mRNA-1">
    <property type="protein sequence ID" value="ECPE_0001834501-mRNA-1"/>
    <property type="gene ID" value="ECPE_0001834501"/>
</dbReference>
<sequence>LSFKDRVPVPIANPSRAKPKLERAVQSTRVRQKQPKAQKPPPRKPPKTLDDYWFHRSYGPGARSCRKPYTYATGKGIPGIDLLQYYELLIDSRRLQLINPESNIKVTGLKARTDVYRITGLMPDIHVDFQTLIA</sequence>
<dbReference type="AlphaFoldDB" id="A0A183BGG0"/>
<organism evidence="2">
    <name type="scientific">Echinostoma caproni</name>
    <dbReference type="NCBI Taxonomy" id="27848"/>
    <lineage>
        <taxon>Eukaryota</taxon>
        <taxon>Metazoa</taxon>
        <taxon>Spiralia</taxon>
        <taxon>Lophotrochozoa</taxon>
        <taxon>Platyhelminthes</taxon>
        <taxon>Trematoda</taxon>
        <taxon>Digenea</taxon>
        <taxon>Plagiorchiida</taxon>
        <taxon>Echinostomata</taxon>
        <taxon>Echinostomatoidea</taxon>
        <taxon>Echinostomatidae</taxon>
        <taxon>Echinostoma</taxon>
    </lineage>
</organism>
<evidence type="ECO:0000256" key="1">
    <source>
        <dbReference type="SAM" id="MobiDB-lite"/>
    </source>
</evidence>
<reference evidence="2" key="1">
    <citation type="submission" date="2016-06" db="UniProtKB">
        <authorList>
            <consortium name="WormBaseParasite"/>
        </authorList>
    </citation>
    <scope>IDENTIFICATION</scope>
</reference>
<name>A0A183BGG0_9TREM</name>
<evidence type="ECO:0000313" key="2">
    <source>
        <dbReference type="WBParaSite" id="ECPE_0001834501-mRNA-1"/>
    </source>
</evidence>
<protein>
    <submittedName>
        <fullName evidence="2">Nucleocapsid protein</fullName>
    </submittedName>
</protein>